<accession>A0A6A5WET7</accession>
<evidence type="ECO:0000256" key="1">
    <source>
        <dbReference type="SAM" id="MobiDB-lite"/>
    </source>
</evidence>
<dbReference type="EMBL" id="ML977628">
    <property type="protein sequence ID" value="KAF1996166.1"/>
    <property type="molecule type" value="Genomic_DNA"/>
</dbReference>
<evidence type="ECO:0008006" key="4">
    <source>
        <dbReference type="Google" id="ProtNLM"/>
    </source>
</evidence>
<proteinExistence type="predicted"/>
<name>A0A6A5WET7_9PLEO</name>
<feature type="compositionally biased region" description="Basic residues" evidence="1">
    <location>
        <begin position="93"/>
        <end position="105"/>
    </location>
</feature>
<evidence type="ECO:0000313" key="3">
    <source>
        <dbReference type="Proteomes" id="UP000799779"/>
    </source>
</evidence>
<sequence length="159" mass="17440">MYTPSPAYSSTSLAHAAASSYMENHAEPLVSIALLHGSPVLQHPAALGQYAPVATESNRVQMASQNETMVINDQKGRCIPAEVGTGSKEAGEKRKRNAKASARFRARQGRLERELCETLKTMERYKAERDYFRSLVPDAERQHAKPLLPSNASSPQTAD</sequence>
<organism evidence="2 3">
    <name type="scientific">Amniculicola lignicola CBS 123094</name>
    <dbReference type="NCBI Taxonomy" id="1392246"/>
    <lineage>
        <taxon>Eukaryota</taxon>
        <taxon>Fungi</taxon>
        <taxon>Dikarya</taxon>
        <taxon>Ascomycota</taxon>
        <taxon>Pezizomycotina</taxon>
        <taxon>Dothideomycetes</taxon>
        <taxon>Pleosporomycetidae</taxon>
        <taxon>Pleosporales</taxon>
        <taxon>Amniculicolaceae</taxon>
        <taxon>Amniculicola</taxon>
    </lineage>
</organism>
<reference evidence="2" key="1">
    <citation type="journal article" date="2020" name="Stud. Mycol.">
        <title>101 Dothideomycetes genomes: a test case for predicting lifestyles and emergence of pathogens.</title>
        <authorList>
            <person name="Haridas S."/>
            <person name="Albert R."/>
            <person name="Binder M."/>
            <person name="Bloem J."/>
            <person name="Labutti K."/>
            <person name="Salamov A."/>
            <person name="Andreopoulos B."/>
            <person name="Baker S."/>
            <person name="Barry K."/>
            <person name="Bills G."/>
            <person name="Bluhm B."/>
            <person name="Cannon C."/>
            <person name="Castanera R."/>
            <person name="Culley D."/>
            <person name="Daum C."/>
            <person name="Ezra D."/>
            <person name="Gonzalez J."/>
            <person name="Henrissat B."/>
            <person name="Kuo A."/>
            <person name="Liang C."/>
            <person name="Lipzen A."/>
            <person name="Lutzoni F."/>
            <person name="Magnuson J."/>
            <person name="Mondo S."/>
            <person name="Nolan M."/>
            <person name="Ohm R."/>
            <person name="Pangilinan J."/>
            <person name="Park H.-J."/>
            <person name="Ramirez L."/>
            <person name="Alfaro M."/>
            <person name="Sun H."/>
            <person name="Tritt A."/>
            <person name="Yoshinaga Y."/>
            <person name="Zwiers L.-H."/>
            <person name="Turgeon B."/>
            <person name="Goodwin S."/>
            <person name="Spatafora J."/>
            <person name="Crous P."/>
            <person name="Grigoriev I."/>
        </authorList>
    </citation>
    <scope>NUCLEOTIDE SEQUENCE</scope>
    <source>
        <strain evidence="2">CBS 123094</strain>
    </source>
</reference>
<protein>
    <recommendedName>
        <fullName evidence="4">BZIP domain-containing protein</fullName>
    </recommendedName>
</protein>
<dbReference type="Proteomes" id="UP000799779">
    <property type="component" value="Unassembled WGS sequence"/>
</dbReference>
<feature type="region of interest" description="Disordered" evidence="1">
    <location>
        <begin position="81"/>
        <end position="105"/>
    </location>
</feature>
<feature type="compositionally biased region" description="Polar residues" evidence="1">
    <location>
        <begin position="150"/>
        <end position="159"/>
    </location>
</feature>
<evidence type="ECO:0000313" key="2">
    <source>
        <dbReference type="EMBL" id="KAF1996166.1"/>
    </source>
</evidence>
<gene>
    <name evidence="2" type="ORF">P154DRAFT_538171</name>
</gene>
<keyword evidence="3" id="KW-1185">Reference proteome</keyword>
<feature type="region of interest" description="Disordered" evidence="1">
    <location>
        <begin position="136"/>
        <end position="159"/>
    </location>
</feature>
<dbReference type="OrthoDB" id="2247093at2759"/>
<dbReference type="AlphaFoldDB" id="A0A6A5WET7"/>